<dbReference type="Proteomes" id="UP000076727">
    <property type="component" value="Unassembled WGS sequence"/>
</dbReference>
<feature type="region of interest" description="Disordered" evidence="1">
    <location>
        <begin position="1"/>
        <end position="22"/>
    </location>
</feature>
<proteinExistence type="predicted"/>
<feature type="region of interest" description="Disordered" evidence="1">
    <location>
        <begin position="280"/>
        <end position="302"/>
    </location>
</feature>
<dbReference type="EMBL" id="KV429094">
    <property type="protein sequence ID" value="KZT66111.1"/>
    <property type="molecule type" value="Genomic_DNA"/>
</dbReference>
<evidence type="ECO:0000313" key="2">
    <source>
        <dbReference type="EMBL" id="KZT66111.1"/>
    </source>
</evidence>
<gene>
    <name evidence="2" type="ORF">DAEQUDRAFT_480498</name>
</gene>
<reference evidence="2 3" key="1">
    <citation type="journal article" date="2016" name="Mol. Biol. Evol.">
        <title>Comparative Genomics of Early-Diverging Mushroom-Forming Fungi Provides Insights into the Origins of Lignocellulose Decay Capabilities.</title>
        <authorList>
            <person name="Nagy L.G."/>
            <person name="Riley R."/>
            <person name="Tritt A."/>
            <person name="Adam C."/>
            <person name="Daum C."/>
            <person name="Floudas D."/>
            <person name="Sun H."/>
            <person name="Yadav J.S."/>
            <person name="Pangilinan J."/>
            <person name="Larsson K.H."/>
            <person name="Matsuura K."/>
            <person name="Barry K."/>
            <person name="Labutti K."/>
            <person name="Kuo R."/>
            <person name="Ohm R.A."/>
            <person name="Bhattacharya S.S."/>
            <person name="Shirouzu T."/>
            <person name="Yoshinaga Y."/>
            <person name="Martin F.M."/>
            <person name="Grigoriev I.V."/>
            <person name="Hibbett D.S."/>
        </authorList>
    </citation>
    <scope>NUCLEOTIDE SEQUENCE [LARGE SCALE GENOMIC DNA]</scope>
    <source>
        <strain evidence="2 3">L-15889</strain>
    </source>
</reference>
<evidence type="ECO:0000256" key="1">
    <source>
        <dbReference type="SAM" id="MobiDB-lite"/>
    </source>
</evidence>
<protein>
    <submittedName>
        <fullName evidence="2">Uncharacterized protein</fullName>
    </submittedName>
</protein>
<name>A0A165MTU0_9APHY</name>
<keyword evidence="3" id="KW-1185">Reference proteome</keyword>
<dbReference type="AlphaFoldDB" id="A0A165MTU0"/>
<accession>A0A165MTU0</accession>
<evidence type="ECO:0000313" key="3">
    <source>
        <dbReference type="Proteomes" id="UP000076727"/>
    </source>
</evidence>
<feature type="region of interest" description="Disordered" evidence="1">
    <location>
        <begin position="190"/>
        <end position="215"/>
    </location>
</feature>
<sequence length="333" mass="36254">MFPAPSRCPTPGAGLNDRNDPEDLQSTIRRFKSPARVWSAARNERTVSLYAHAPASRHVRPFILGPSRGDCPPRSVGDDVRYGGHRMRLDDTFYRSGESSQFSCRAARVAMGIKCAFRPGAGDVCEGRGARPRMRKCAGASRRVSKCMDAVSWSWCVTPTWTFAFALTRLTADVEQLQFGPCGRVILDASRRRESGPRARNQSRRKEGGRARPSHINASVCLSPARARAESLAVPGPCPRKPTPPFLPTPPLLPSGLPQDAAISAKTHVHVHLREPAVPARPAVRHARPGSDSSASTGPLEHRAVRLRARALYALAARIPSATSDKLWRPTGS</sequence>
<organism evidence="2 3">
    <name type="scientific">Daedalea quercina L-15889</name>
    <dbReference type="NCBI Taxonomy" id="1314783"/>
    <lineage>
        <taxon>Eukaryota</taxon>
        <taxon>Fungi</taxon>
        <taxon>Dikarya</taxon>
        <taxon>Basidiomycota</taxon>
        <taxon>Agaricomycotina</taxon>
        <taxon>Agaricomycetes</taxon>
        <taxon>Polyporales</taxon>
        <taxon>Fomitopsis</taxon>
    </lineage>
</organism>